<dbReference type="InterPro" id="IPR035965">
    <property type="entry name" value="PAS-like_dom_sf"/>
</dbReference>
<protein>
    <submittedName>
        <fullName evidence="7">PAS sensor protein</fullName>
    </submittedName>
</protein>
<dbReference type="GO" id="GO:0009584">
    <property type="term" value="P:detection of visible light"/>
    <property type="evidence" value="ECO:0007669"/>
    <property type="project" value="InterPro"/>
</dbReference>
<dbReference type="PATRIC" id="fig|472175.3.peg.386"/>
<keyword evidence="2" id="KW-0600">Photoreceptor protein</keyword>
<gene>
    <name evidence="7" type="ORF">EL18_00372</name>
</gene>
<dbReference type="Pfam" id="PF08446">
    <property type="entry name" value="PAS_2"/>
    <property type="match status" value="1"/>
</dbReference>
<dbReference type="SUPFAM" id="SSF55785">
    <property type="entry name" value="PYP-like sensor domain (PAS domain)"/>
    <property type="match status" value="1"/>
</dbReference>
<dbReference type="RefSeq" id="WP_244444497.1">
    <property type="nucleotide sequence ID" value="NZ_JMQM01000001.1"/>
</dbReference>
<reference evidence="7 8" key="1">
    <citation type="submission" date="2014-05" db="EMBL/GenBank/DDBJ databases">
        <title>Draft Genome Sequence of Nitratireductor basaltis Strain UMTGB225, A Marine Bacterium Isolated from Green Barrel Tunicate.</title>
        <authorList>
            <person name="Gan H.Y."/>
        </authorList>
    </citation>
    <scope>NUCLEOTIDE SEQUENCE [LARGE SCALE GENOMIC DNA]</scope>
    <source>
        <strain evidence="7 8">UMTGB225</strain>
    </source>
</reference>
<sequence length="707" mass="77668">MNIKPPLTACDKEPIHIPGAIQPHGVLLVVDQASQRVIHGAGPVKRVIGTDNWLDAPLSELLTEEAASAILHGEAAVLRNVVPQRAPGRYDITISRLEQELLVELEPASAPEVLADLMLEFEAARHAFDSVTDVETLMHRAAREFRRLTQFDRVMVYKFLDDGAGKVVAEDVAPELGSFLNHHFPASDIPAQARALYLRNLVRVIPDVGYEPAPLRPARVEEMPLDMSDSSLRSVSPVHIQYLRNMGVGASASFSLVKEGELWGLIACHNMRPRGLNWDQRTICRALSSTLARQIKAKEDVNAYRERVRLRSFEDRIIELLSREGSLSAALSKHLPEVKRMFNADGVAVVRAEELVSTGKCPPEPAIRELAAWLGEAGPSPVFASSELSATSAPAAAVGPLSAGLLAITLSPSEPWKVLWFRAEAVEVVEWAGNPHKAASWNDDEPLTPRSSFSAWREMVRGKARPWSVPEISAAEHLTVAIRNVSQHRQISDLNKELLTLVNQKETLLKQREFLLGEVNHRVQNSLTLVSTFLAMQARESANDAGRQSIEEARRRIAAVSLVHRRLYGTDQLHSVDGARYVEELLDDLFASLGETWQQQLKPDLHPVLLPNDRAISVGLILTELVINATKYAYDGEAGPVTVILTEHQNQFRLEVSDNGRGRGASSSGYGTRMIDALVQQLGGNLDFVSNSPGTKAVLTAPVSSAH</sequence>
<feature type="domain" description="Phytochrome chromophore attachment site" evidence="6">
    <location>
        <begin position="133"/>
        <end position="289"/>
    </location>
</feature>
<dbReference type="GO" id="GO:0009881">
    <property type="term" value="F:photoreceptor activity"/>
    <property type="evidence" value="ECO:0007669"/>
    <property type="project" value="UniProtKB-KW"/>
</dbReference>
<keyword evidence="4" id="KW-0157">Chromophore</keyword>
<dbReference type="InterPro" id="IPR001294">
    <property type="entry name" value="Phytochrome"/>
</dbReference>
<comment type="caution">
    <text evidence="7">The sequence shown here is derived from an EMBL/GenBank/DDBJ whole genome shotgun (WGS) entry which is preliminary data.</text>
</comment>
<dbReference type="PANTHER" id="PTHR43065:SF23">
    <property type="entry name" value="SENSOR HISTIDINE KINASE PDTAS"/>
    <property type="match status" value="1"/>
</dbReference>
<proteinExistence type="inferred from homology"/>
<dbReference type="Gene3D" id="3.30.565.10">
    <property type="entry name" value="Histidine kinase-like ATPase, C-terminal domain"/>
    <property type="match status" value="1"/>
</dbReference>
<dbReference type="InterPro" id="IPR036890">
    <property type="entry name" value="HATPase_C_sf"/>
</dbReference>
<dbReference type="SMART" id="SM00387">
    <property type="entry name" value="HATPase_c"/>
    <property type="match status" value="1"/>
</dbReference>
<dbReference type="Proteomes" id="UP000053675">
    <property type="component" value="Unassembled WGS sequence"/>
</dbReference>
<evidence type="ECO:0000313" key="7">
    <source>
        <dbReference type="EMBL" id="KFB09357.1"/>
    </source>
</evidence>
<dbReference type="SUPFAM" id="SSF55781">
    <property type="entry name" value="GAF domain-like"/>
    <property type="match status" value="2"/>
</dbReference>
<dbReference type="InterPro" id="IPR029016">
    <property type="entry name" value="GAF-like_dom_sf"/>
</dbReference>
<keyword evidence="3" id="KW-0716">Sensory transduction</keyword>
<dbReference type="eggNOG" id="COG4251">
    <property type="taxonomic scope" value="Bacteria"/>
</dbReference>
<name>A0A084U8S1_9HYPH</name>
<dbReference type="SMART" id="SM00065">
    <property type="entry name" value="GAF"/>
    <property type="match status" value="1"/>
</dbReference>
<evidence type="ECO:0000256" key="3">
    <source>
        <dbReference type="ARBA" id="ARBA00022606"/>
    </source>
</evidence>
<dbReference type="InterPro" id="IPR003594">
    <property type="entry name" value="HATPase_dom"/>
</dbReference>
<dbReference type="InterPro" id="IPR013515">
    <property type="entry name" value="Phytochrome_cen-reg"/>
</dbReference>
<dbReference type="Gene3D" id="3.30.450.270">
    <property type="match status" value="1"/>
</dbReference>
<keyword evidence="5" id="KW-0675">Receptor</keyword>
<dbReference type="Gene3D" id="3.30.450.20">
    <property type="entry name" value="PAS domain"/>
    <property type="match status" value="1"/>
</dbReference>
<dbReference type="GO" id="GO:0006355">
    <property type="term" value="P:regulation of DNA-templated transcription"/>
    <property type="evidence" value="ECO:0007669"/>
    <property type="project" value="InterPro"/>
</dbReference>
<dbReference type="Gene3D" id="3.30.450.40">
    <property type="match status" value="1"/>
</dbReference>
<dbReference type="Pfam" id="PF00360">
    <property type="entry name" value="PHY"/>
    <property type="match status" value="1"/>
</dbReference>
<evidence type="ECO:0000256" key="1">
    <source>
        <dbReference type="ARBA" id="ARBA00006402"/>
    </source>
</evidence>
<dbReference type="EMBL" id="JMQM01000001">
    <property type="protein sequence ID" value="KFB09357.1"/>
    <property type="molecule type" value="Genomic_DNA"/>
</dbReference>
<dbReference type="Pfam" id="PF01590">
    <property type="entry name" value="GAF"/>
    <property type="match status" value="1"/>
</dbReference>
<keyword evidence="8" id="KW-1185">Reference proteome</keyword>
<dbReference type="AlphaFoldDB" id="A0A084U8S1"/>
<dbReference type="PANTHER" id="PTHR43065">
    <property type="entry name" value="SENSOR HISTIDINE KINASE"/>
    <property type="match status" value="1"/>
</dbReference>
<evidence type="ECO:0000256" key="5">
    <source>
        <dbReference type="ARBA" id="ARBA00023170"/>
    </source>
</evidence>
<dbReference type="PRINTS" id="PR01033">
    <property type="entry name" value="PHYTOCHROME"/>
</dbReference>
<evidence type="ECO:0000259" key="6">
    <source>
        <dbReference type="PROSITE" id="PS50046"/>
    </source>
</evidence>
<dbReference type="InterPro" id="IPR016132">
    <property type="entry name" value="Phyto_chromo_attachment"/>
</dbReference>
<dbReference type="InterPro" id="IPR013654">
    <property type="entry name" value="PAS_2"/>
</dbReference>
<dbReference type="STRING" id="472175.EL18_00372"/>
<dbReference type="SUPFAM" id="SSF55874">
    <property type="entry name" value="ATPase domain of HSP90 chaperone/DNA topoisomerase II/histidine kinase"/>
    <property type="match status" value="1"/>
</dbReference>
<dbReference type="InterPro" id="IPR043150">
    <property type="entry name" value="Phytochrome_PHY_sf"/>
</dbReference>
<dbReference type="InterPro" id="IPR003018">
    <property type="entry name" value="GAF"/>
</dbReference>
<evidence type="ECO:0000256" key="2">
    <source>
        <dbReference type="ARBA" id="ARBA00022543"/>
    </source>
</evidence>
<evidence type="ECO:0000313" key="8">
    <source>
        <dbReference type="Proteomes" id="UP000053675"/>
    </source>
</evidence>
<dbReference type="Pfam" id="PF13581">
    <property type="entry name" value="HATPase_c_2"/>
    <property type="match status" value="1"/>
</dbReference>
<dbReference type="Pfam" id="PF07568">
    <property type="entry name" value="HisKA_2"/>
    <property type="match status" value="1"/>
</dbReference>
<dbReference type="PROSITE" id="PS50046">
    <property type="entry name" value="PHYTOCHROME_2"/>
    <property type="match status" value="1"/>
</dbReference>
<dbReference type="InterPro" id="IPR011495">
    <property type="entry name" value="Sig_transdc_His_kin_sub2_dim/P"/>
</dbReference>
<evidence type="ECO:0000256" key="4">
    <source>
        <dbReference type="ARBA" id="ARBA00022991"/>
    </source>
</evidence>
<comment type="similarity">
    <text evidence="1">In the N-terminal section; belongs to the phytochrome family.</text>
</comment>
<accession>A0A084U8S1</accession>
<organism evidence="7 8">
    <name type="scientific">Nitratireductor basaltis</name>
    <dbReference type="NCBI Taxonomy" id="472175"/>
    <lineage>
        <taxon>Bacteria</taxon>
        <taxon>Pseudomonadati</taxon>
        <taxon>Pseudomonadota</taxon>
        <taxon>Alphaproteobacteria</taxon>
        <taxon>Hyphomicrobiales</taxon>
        <taxon>Phyllobacteriaceae</taxon>
        <taxon>Nitratireductor</taxon>
    </lineage>
</organism>